<proteinExistence type="predicted"/>
<keyword evidence="3" id="KW-1185">Reference proteome</keyword>
<sequence length="861" mass="97395">MREELPPEAFVACPSDLRLYPPGSSNQGSPTDNFQSKNIGKQRLDDSALTTVEDTPSLSSGKEESSTTEAEEEGGTPDLAPKFDNITVLDHRKKNRDNISISGTVRLVQEPTHGTRLTKSEAGRKISLGKDQFSTSTEIQRSDNILSSMEAKNIPPCNQHKITKNQPCEDRKNHLEAVPLMLAKEENKGLIEDKTELPFSVDNNEHAHGSMLVTPKHEFKSLKNSFPEINTIKPTYKGSPGETSSTTASFGNPDKVEEVIQNKFNSQETKNKFANKTCEIRNSAVKNNVKFQPSQEKSIMGKTNSFNPVNESDNGHLPSGEGVSTQKPGKEVSIETEESTSLPDQAKNSPDKKKQAGKLKNSNKALTWTKNKGTGVALGPRQLDWRVLSTEDPVDEKSYEKVYQQSSSTETQEDQGNHGTKSKKNQSILNKVESPSIIDNSSGGNPDIKKKRKKKSHKKPKKDQNYNSQNIEELKEADKLLPNQENKVQNPVREANITSRTGIKGNKSQFQSRATNNIKSSGTWSEGYFEMFYQNFKSAFCPSSKIESDEIYPGIKEPNQIQWGSEEEPNRFVDNSKELISKYRSTLSVDHDKMMLEEAVRDFYINHQTSSFMEKAVGIKFEFEFIKSISRYLKIQFPSEHIPLIDMDKDLYMKLRDMWKRDAKQLVNMIIHFSGNLEESEGLRRVNTMLKQISEYTTVVNWKLIKESLLKTNDLTKDEAKSIEEFYKLSTRFPKRINQIQDKASEPKFKPNTRFNILESLGVFKSKRHAPISIEKFANSIATNMEMRSLEADLEGGRWKYGIDPRRLSLIFSREKHGTGNEISSIVEEEKVQLVPGHISAEMHWVLETCALNDSLFSCTH</sequence>
<evidence type="ECO:0000313" key="2">
    <source>
        <dbReference type="EMBL" id="KAA1087753.1"/>
    </source>
</evidence>
<feature type="region of interest" description="Disordered" evidence="1">
    <location>
        <begin position="233"/>
        <end position="252"/>
    </location>
</feature>
<dbReference type="Proteomes" id="UP000324748">
    <property type="component" value="Unassembled WGS sequence"/>
</dbReference>
<organism evidence="2 3">
    <name type="scientific">Puccinia graminis f. sp. tritici</name>
    <dbReference type="NCBI Taxonomy" id="56615"/>
    <lineage>
        <taxon>Eukaryota</taxon>
        <taxon>Fungi</taxon>
        <taxon>Dikarya</taxon>
        <taxon>Basidiomycota</taxon>
        <taxon>Pucciniomycotina</taxon>
        <taxon>Pucciniomycetes</taxon>
        <taxon>Pucciniales</taxon>
        <taxon>Pucciniaceae</taxon>
        <taxon>Puccinia</taxon>
    </lineage>
</organism>
<reference evidence="2 3" key="1">
    <citation type="submission" date="2019-05" db="EMBL/GenBank/DDBJ databases">
        <title>Emergence of the Ug99 lineage of the wheat stem rust pathogen through somatic hybridization.</title>
        <authorList>
            <person name="Li F."/>
            <person name="Upadhyaya N.M."/>
            <person name="Sperschneider J."/>
            <person name="Matny O."/>
            <person name="Nguyen-Phuc H."/>
            <person name="Mago R."/>
            <person name="Raley C."/>
            <person name="Miller M.E."/>
            <person name="Silverstein K.A.T."/>
            <person name="Henningsen E."/>
            <person name="Hirsch C.D."/>
            <person name="Visser B."/>
            <person name="Pretorius Z.A."/>
            <person name="Steffenson B.J."/>
            <person name="Schwessinger B."/>
            <person name="Dodds P.N."/>
            <person name="Figueroa M."/>
        </authorList>
    </citation>
    <scope>NUCLEOTIDE SEQUENCE [LARGE SCALE GENOMIC DNA]</scope>
    <source>
        <strain evidence="2">21-0</strain>
    </source>
</reference>
<dbReference type="OrthoDB" id="2506705at2759"/>
<feature type="compositionally biased region" description="Polar residues" evidence="1">
    <location>
        <begin position="241"/>
        <end position="250"/>
    </location>
</feature>
<feature type="compositionally biased region" description="Basic residues" evidence="1">
    <location>
        <begin position="449"/>
        <end position="461"/>
    </location>
</feature>
<dbReference type="EMBL" id="VSWC01000105">
    <property type="protein sequence ID" value="KAA1087753.1"/>
    <property type="molecule type" value="Genomic_DNA"/>
</dbReference>
<feature type="compositionally biased region" description="Polar residues" evidence="1">
    <location>
        <begin position="360"/>
        <end position="372"/>
    </location>
</feature>
<feature type="compositionally biased region" description="Polar residues" evidence="1">
    <location>
        <begin position="288"/>
        <end position="312"/>
    </location>
</feature>
<feature type="region of interest" description="Disordered" evidence="1">
    <location>
        <begin position="1"/>
        <end position="85"/>
    </location>
</feature>
<evidence type="ECO:0000256" key="1">
    <source>
        <dbReference type="SAM" id="MobiDB-lite"/>
    </source>
</evidence>
<name>A0A5B0NG53_PUCGR</name>
<gene>
    <name evidence="2" type="ORF">PGT21_036329</name>
</gene>
<protein>
    <submittedName>
        <fullName evidence="2">Uncharacterized protein</fullName>
    </submittedName>
</protein>
<feature type="region of interest" description="Disordered" evidence="1">
    <location>
        <begin position="393"/>
        <end position="469"/>
    </location>
</feature>
<feature type="compositionally biased region" description="Polar residues" evidence="1">
    <location>
        <begin position="339"/>
        <end position="348"/>
    </location>
</feature>
<dbReference type="AlphaFoldDB" id="A0A5B0NG53"/>
<accession>A0A5B0NG53</accession>
<feature type="compositionally biased region" description="Polar residues" evidence="1">
    <location>
        <begin position="23"/>
        <end position="39"/>
    </location>
</feature>
<comment type="caution">
    <text evidence="2">The sequence shown here is derived from an EMBL/GenBank/DDBJ whole genome shotgun (WGS) entry which is preliminary data.</text>
</comment>
<feature type="region of interest" description="Disordered" evidence="1">
    <location>
        <begin position="288"/>
        <end position="377"/>
    </location>
</feature>
<evidence type="ECO:0000313" key="3">
    <source>
        <dbReference type="Proteomes" id="UP000324748"/>
    </source>
</evidence>